<accession>A0A917WL43</accession>
<organism evidence="1 2">
    <name type="scientific">Nakamurella endophytica</name>
    <dbReference type="NCBI Taxonomy" id="1748367"/>
    <lineage>
        <taxon>Bacteria</taxon>
        <taxon>Bacillati</taxon>
        <taxon>Actinomycetota</taxon>
        <taxon>Actinomycetes</taxon>
        <taxon>Nakamurellales</taxon>
        <taxon>Nakamurellaceae</taxon>
        <taxon>Nakamurella</taxon>
    </lineage>
</organism>
<keyword evidence="2" id="KW-1185">Reference proteome</keyword>
<comment type="caution">
    <text evidence="1">The sequence shown here is derived from an EMBL/GenBank/DDBJ whole genome shotgun (WGS) entry which is preliminary data.</text>
</comment>
<proteinExistence type="predicted"/>
<dbReference type="RefSeq" id="WP_188943941.1">
    <property type="nucleotide sequence ID" value="NZ_BMNA01000010.1"/>
</dbReference>
<gene>
    <name evidence="1" type="ORF">GCM10011594_35950</name>
</gene>
<dbReference type="SUPFAM" id="SSF53474">
    <property type="entry name" value="alpha/beta-Hydrolases"/>
    <property type="match status" value="1"/>
</dbReference>
<dbReference type="InterPro" id="IPR000801">
    <property type="entry name" value="Esterase-like"/>
</dbReference>
<evidence type="ECO:0000313" key="1">
    <source>
        <dbReference type="EMBL" id="GGM12829.1"/>
    </source>
</evidence>
<dbReference type="Pfam" id="PF00756">
    <property type="entry name" value="Esterase"/>
    <property type="match status" value="1"/>
</dbReference>
<dbReference type="AlphaFoldDB" id="A0A917WL43"/>
<reference evidence="1" key="2">
    <citation type="submission" date="2020-09" db="EMBL/GenBank/DDBJ databases">
        <authorList>
            <person name="Sun Q."/>
            <person name="Zhou Y."/>
        </authorList>
    </citation>
    <scope>NUCLEOTIDE SEQUENCE</scope>
    <source>
        <strain evidence="1">CGMCC 4.7308</strain>
    </source>
</reference>
<sequence length="248" mass="27748">MTRTEYHWLDAPQLGSTGPVVVHGHWGRPVLWFPTECGESTDFERHGLLDAVRGAVDDGLITVVCVPSYDHASWSNRALPQGERARAHRRYEDWIIWHVVPFIRDRCGGRDDIAVAGPSMGAFHSVLFALRHAHVFRQAVAFSGAYDPWRWHAWGDADLDTYLTDPFEFLPGTDGGHLDFLRRTVDLTLVVGSGRWEDTTGAHASTRALAGVLAGKGIPHRLYVWGPEWPHDWPSWQAQAALYLPALG</sequence>
<dbReference type="EMBL" id="BMNA01000010">
    <property type="protein sequence ID" value="GGM12829.1"/>
    <property type="molecule type" value="Genomic_DNA"/>
</dbReference>
<evidence type="ECO:0000313" key="2">
    <source>
        <dbReference type="Proteomes" id="UP000655208"/>
    </source>
</evidence>
<protein>
    <submittedName>
        <fullName evidence="1">Esterase</fullName>
    </submittedName>
</protein>
<dbReference type="Proteomes" id="UP000655208">
    <property type="component" value="Unassembled WGS sequence"/>
</dbReference>
<dbReference type="InterPro" id="IPR029058">
    <property type="entry name" value="AB_hydrolase_fold"/>
</dbReference>
<dbReference type="Gene3D" id="3.40.50.1820">
    <property type="entry name" value="alpha/beta hydrolase"/>
    <property type="match status" value="1"/>
</dbReference>
<reference evidence="1" key="1">
    <citation type="journal article" date="2014" name="Int. J. Syst. Evol. Microbiol.">
        <title>Complete genome sequence of Corynebacterium casei LMG S-19264T (=DSM 44701T), isolated from a smear-ripened cheese.</title>
        <authorList>
            <consortium name="US DOE Joint Genome Institute (JGI-PGF)"/>
            <person name="Walter F."/>
            <person name="Albersmeier A."/>
            <person name="Kalinowski J."/>
            <person name="Ruckert C."/>
        </authorList>
    </citation>
    <scope>NUCLEOTIDE SEQUENCE</scope>
    <source>
        <strain evidence="1">CGMCC 4.7308</strain>
    </source>
</reference>
<name>A0A917WL43_9ACTN</name>